<dbReference type="OrthoDB" id="5318346at2759"/>
<dbReference type="EMBL" id="CP042187">
    <property type="protein sequence ID" value="QDS69424.1"/>
    <property type="molecule type" value="Genomic_DNA"/>
</dbReference>
<sequence length="299" mass="34346">MSTVPAPATIQPINPQRVQLEKEKFDEIEKQYRATKFCKELEKRLKEEEWTIENIVIMGLGPTGESTPATNNPRFTHSDQTRWQLAHIRHIRDVISGIRGAFIDIYNQECYRAIFDDPSGSAWSYPPVFDTFLESLGIAIIKWPGSVADQYKPRAADELGDAPNYITMKTLFYAPFLHKDTTLRVIEQGVDPECYIGVSLDTLLRHETEVAGVEGREVSRSLRDFKERRVHRFSPIFDVEESDVGLLGALIWYKRRHECKRGWKVGDVSEVDEEARLKRLSMSPVDARKKAKEEFESLG</sequence>
<dbReference type="Pfam" id="PF07985">
    <property type="entry name" value="SRR1"/>
    <property type="match status" value="1"/>
</dbReference>
<protein>
    <recommendedName>
        <fullName evidence="1">SRR1-like domain-containing protein</fullName>
    </recommendedName>
</protein>
<dbReference type="Proteomes" id="UP000316270">
    <property type="component" value="Chromosome 3"/>
</dbReference>
<feature type="domain" description="SRR1-like" evidence="1">
    <location>
        <begin position="40"/>
        <end position="208"/>
    </location>
</feature>
<dbReference type="AlphaFoldDB" id="A0A517L1B0"/>
<proteinExistence type="predicted"/>
<evidence type="ECO:0000313" key="2">
    <source>
        <dbReference type="EMBL" id="QDS69424.1"/>
    </source>
</evidence>
<name>A0A517L1B0_9PEZI</name>
<reference evidence="2 3" key="1">
    <citation type="submission" date="2019-07" db="EMBL/GenBank/DDBJ databases">
        <title>Finished genome of Venturia effusa.</title>
        <authorList>
            <person name="Young C.A."/>
            <person name="Cox M.P."/>
            <person name="Ganley A.R.D."/>
            <person name="David W.J."/>
        </authorList>
    </citation>
    <scope>NUCLEOTIDE SEQUENCE [LARGE SCALE GENOMIC DNA]</scope>
    <source>
        <strain evidence="3">albino</strain>
    </source>
</reference>
<evidence type="ECO:0000259" key="1">
    <source>
        <dbReference type="Pfam" id="PF07985"/>
    </source>
</evidence>
<keyword evidence="3" id="KW-1185">Reference proteome</keyword>
<dbReference type="InterPro" id="IPR012942">
    <property type="entry name" value="SRR1-like"/>
</dbReference>
<evidence type="ECO:0000313" key="3">
    <source>
        <dbReference type="Proteomes" id="UP000316270"/>
    </source>
</evidence>
<organism evidence="2 3">
    <name type="scientific">Venturia effusa</name>
    <dbReference type="NCBI Taxonomy" id="50376"/>
    <lineage>
        <taxon>Eukaryota</taxon>
        <taxon>Fungi</taxon>
        <taxon>Dikarya</taxon>
        <taxon>Ascomycota</taxon>
        <taxon>Pezizomycotina</taxon>
        <taxon>Dothideomycetes</taxon>
        <taxon>Pleosporomycetidae</taxon>
        <taxon>Venturiales</taxon>
        <taxon>Venturiaceae</taxon>
        <taxon>Venturia</taxon>
    </lineage>
</organism>
<accession>A0A517L1B0</accession>
<gene>
    <name evidence="2" type="ORF">FKW77_005263</name>
</gene>